<comment type="caution">
    <text evidence="3">The sequence shown here is derived from an EMBL/GenBank/DDBJ whole genome shotgun (WGS) entry which is preliminary data.</text>
</comment>
<dbReference type="AlphaFoldDB" id="A0A2K0TST2"/>
<accession>A0A2K0TST2</accession>
<dbReference type="EMBL" id="MTYH01000003">
    <property type="protein sequence ID" value="PNP48594.1"/>
    <property type="molecule type" value="Genomic_DNA"/>
</dbReference>
<reference evidence="3 4" key="1">
    <citation type="submission" date="2017-02" db="EMBL/GenBank/DDBJ databases">
        <title>Genomes of Trichoderma spp. with biocontrol activity.</title>
        <authorList>
            <person name="Gardiner D."/>
            <person name="Kazan K."/>
            <person name="Vos C."/>
            <person name="Harvey P."/>
        </authorList>
    </citation>
    <scope>NUCLEOTIDE SEQUENCE [LARGE SCALE GENOMIC DNA]</scope>
    <source>
        <strain evidence="3 4">A5MH</strain>
    </source>
</reference>
<protein>
    <submittedName>
        <fullName evidence="3">Uncharacterized protein</fullName>
    </submittedName>
</protein>
<proteinExistence type="predicted"/>
<feature type="coiled-coil region" evidence="1">
    <location>
        <begin position="320"/>
        <end position="347"/>
    </location>
</feature>
<keyword evidence="1" id="KW-0175">Coiled coil</keyword>
<organism evidence="3 4">
    <name type="scientific">Trichoderma gamsii</name>
    <dbReference type="NCBI Taxonomy" id="398673"/>
    <lineage>
        <taxon>Eukaryota</taxon>
        <taxon>Fungi</taxon>
        <taxon>Dikarya</taxon>
        <taxon>Ascomycota</taxon>
        <taxon>Pezizomycotina</taxon>
        <taxon>Sordariomycetes</taxon>
        <taxon>Hypocreomycetidae</taxon>
        <taxon>Hypocreales</taxon>
        <taxon>Hypocreaceae</taxon>
        <taxon>Trichoderma</taxon>
    </lineage>
</organism>
<gene>
    <name evidence="3" type="ORF">TGAMA5MH_00284</name>
</gene>
<dbReference type="OrthoDB" id="4894528at2759"/>
<evidence type="ECO:0000313" key="4">
    <source>
        <dbReference type="Proteomes" id="UP000236546"/>
    </source>
</evidence>
<evidence type="ECO:0000256" key="2">
    <source>
        <dbReference type="SAM" id="MobiDB-lite"/>
    </source>
</evidence>
<evidence type="ECO:0000256" key="1">
    <source>
        <dbReference type="SAM" id="Coils"/>
    </source>
</evidence>
<evidence type="ECO:0000313" key="3">
    <source>
        <dbReference type="EMBL" id="PNP48594.1"/>
    </source>
</evidence>
<feature type="region of interest" description="Disordered" evidence="2">
    <location>
        <begin position="194"/>
        <end position="217"/>
    </location>
</feature>
<dbReference type="Proteomes" id="UP000236546">
    <property type="component" value="Unassembled WGS sequence"/>
</dbReference>
<name>A0A2K0TST2_9HYPO</name>
<sequence>MPATPLTNPLVDVQGPEDWDEDHLANVMEYKNFRYRINENVEEFVNLSDKNYETCCESVVQGVFQMVGTSHEKHKMCYDACVKECVATRVLDVETWPGWRGYKHLGEQMSEILTLSESSGYLHSLNAPIVAAAIAVKRLRRLETLGSDPVTIQMLHLKTFDFALVAIEHYDPTFKFIGTDLPYQNELTLNQVSERTKKKSNQDAKQGQNGENGNGLEGAETDILYVDNVDYYMINNNAGIMLEMQQFEATDSKPKDQTPLVVQGRRSRAELLLDKIFLNLNADGTTGGMKMAFERNLHMLRHYIRTTESRLEHSQFNEGNNEAEEVVRNMRSEIRNLAQANRDLEEGI</sequence>